<organism evidence="1 2">
    <name type="scientific">Nesidiocoris tenuis</name>
    <dbReference type="NCBI Taxonomy" id="355587"/>
    <lineage>
        <taxon>Eukaryota</taxon>
        <taxon>Metazoa</taxon>
        <taxon>Ecdysozoa</taxon>
        <taxon>Arthropoda</taxon>
        <taxon>Hexapoda</taxon>
        <taxon>Insecta</taxon>
        <taxon>Pterygota</taxon>
        <taxon>Neoptera</taxon>
        <taxon>Paraneoptera</taxon>
        <taxon>Hemiptera</taxon>
        <taxon>Heteroptera</taxon>
        <taxon>Panheteroptera</taxon>
        <taxon>Cimicomorpha</taxon>
        <taxon>Miridae</taxon>
        <taxon>Dicyphina</taxon>
        <taxon>Nesidiocoris</taxon>
    </lineage>
</organism>
<evidence type="ECO:0000313" key="2">
    <source>
        <dbReference type="Proteomes" id="UP000479000"/>
    </source>
</evidence>
<evidence type="ECO:0000313" key="1">
    <source>
        <dbReference type="EMBL" id="CAA9993325.1"/>
    </source>
</evidence>
<proteinExistence type="predicted"/>
<accession>A0A6H5FUT9</accession>
<name>A0A6H5FUT9_9HEMI</name>
<dbReference type="EMBL" id="CADCXU010000385">
    <property type="protein sequence ID" value="CAA9993325.1"/>
    <property type="molecule type" value="Genomic_DNA"/>
</dbReference>
<protein>
    <submittedName>
        <fullName evidence="1">Uncharacterized protein</fullName>
    </submittedName>
</protein>
<feature type="non-terminal residue" evidence="1">
    <location>
        <position position="1"/>
    </location>
</feature>
<reference evidence="1 2" key="1">
    <citation type="submission" date="2020-02" db="EMBL/GenBank/DDBJ databases">
        <authorList>
            <person name="Ferguson B K."/>
        </authorList>
    </citation>
    <scope>NUCLEOTIDE SEQUENCE [LARGE SCALE GENOMIC DNA]</scope>
</reference>
<dbReference type="Proteomes" id="UP000479000">
    <property type="component" value="Unassembled WGS sequence"/>
</dbReference>
<sequence length="265" mass="29332">VRSVTPAQSSCIYNRCRWFQWIYRIETIQWISQIENFLNQNRGSFRIRAIRSAFGCAMISSLTDFTIKEFGFGNARRSSPTTTDSDPLRWVPIKNSSLAFLILSALIFKLDANSLLRGSSSTMGESASSVTTPFLLEGNRNEPEENFTDFLSIIGDELLARSLKETVGMSFEELSLSSSTIIGIFTLRISADEKSFADSLSSGKPMLLWLQTLFSSSSRPHWFTSSSDDSIFSSSSAIITPTASESLTGEKIFLIVGTKTLGAFI</sequence>
<gene>
    <name evidence="1" type="ORF">NTEN_LOCUS303</name>
</gene>
<keyword evidence="2" id="KW-1185">Reference proteome</keyword>
<dbReference type="AlphaFoldDB" id="A0A6H5FUT9"/>